<evidence type="ECO:0000256" key="1">
    <source>
        <dbReference type="SAM" id="MobiDB-lite"/>
    </source>
</evidence>
<feature type="compositionally biased region" description="Basic residues" evidence="1">
    <location>
        <begin position="247"/>
        <end position="273"/>
    </location>
</feature>
<dbReference type="AlphaFoldDB" id="A0A6J4H3D1"/>
<feature type="compositionally biased region" description="Basic residues" evidence="1">
    <location>
        <begin position="22"/>
        <end position="35"/>
    </location>
</feature>
<feature type="non-terminal residue" evidence="2">
    <location>
        <position position="273"/>
    </location>
</feature>
<evidence type="ECO:0000313" key="2">
    <source>
        <dbReference type="EMBL" id="CAA9210282.1"/>
    </source>
</evidence>
<feature type="compositionally biased region" description="Basic residues" evidence="1">
    <location>
        <begin position="86"/>
        <end position="97"/>
    </location>
</feature>
<proteinExistence type="predicted"/>
<keyword evidence="2" id="KW-0067">ATP-binding</keyword>
<feature type="compositionally biased region" description="Basic and acidic residues" evidence="1">
    <location>
        <begin position="113"/>
        <end position="131"/>
    </location>
</feature>
<sequence length="273" mass="30394">VRTDRSSRGRHPHPGNADPGTARHRQELRRHPGPARRHDEGLPRPGHRAGGRQRSRQEHADQGHRRHPRHRRRGDPLRGPTGVHLRTSRRCHPRHRDRVPGPRPGRQPRRRAEHVPRPGAQERHPARRDLHGAGGAGHAQQAVGPHAEVRAPARVQPLRWAAADRRDRQGGALGVQAGRPRRADRRSRRGPDPSGARPRPAAGRHRARGGLHLAQHGRRLRGVRPRRGALPGPHGRGHPHLAGQPRPGHRAHHGGPVGRHRHRSRRGRGCGGL</sequence>
<reference evidence="2" key="1">
    <citation type="submission" date="2020-02" db="EMBL/GenBank/DDBJ databases">
        <authorList>
            <person name="Meier V. D."/>
        </authorList>
    </citation>
    <scope>NUCLEOTIDE SEQUENCE</scope>
    <source>
        <strain evidence="2">AVDCRST_MAG57</strain>
    </source>
</reference>
<dbReference type="EMBL" id="CADCTI010000006">
    <property type="protein sequence ID" value="CAA9210282.1"/>
    <property type="molecule type" value="Genomic_DNA"/>
</dbReference>
<feature type="compositionally biased region" description="Basic residues" evidence="1">
    <location>
        <begin position="45"/>
        <end position="54"/>
    </location>
</feature>
<feature type="compositionally biased region" description="Basic residues" evidence="1">
    <location>
        <begin position="64"/>
        <end position="73"/>
    </location>
</feature>
<organism evidence="2">
    <name type="scientific">uncultured Blastococcus sp</name>
    <dbReference type="NCBI Taxonomy" id="217144"/>
    <lineage>
        <taxon>Bacteria</taxon>
        <taxon>Bacillati</taxon>
        <taxon>Actinomycetota</taxon>
        <taxon>Actinomycetes</taxon>
        <taxon>Geodermatophilales</taxon>
        <taxon>Geodermatophilaceae</taxon>
        <taxon>Blastococcus</taxon>
        <taxon>environmental samples</taxon>
    </lineage>
</organism>
<name>A0A6J4H3D1_9ACTN</name>
<feature type="compositionally biased region" description="Basic residues" evidence="1">
    <location>
        <begin position="179"/>
        <end position="188"/>
    </location>
</feature>
<keyword evidence="2" id="KW-0547">Nucleotide-binding</keyword>
<gene>
    <name evidence="2" type="ORF">AVDCRST_MAG57-59</name>
</gene>
<feature type="compositionally biased region" description="Low complexity" evidence="1">
    <location>
        <begin position="192"/>
        <end position="201"/>
    </location>
</feature>
<feature type="region of interest" description="Disordered" evidence="1">
    <location>
        <begin position="163"/>
        <end position="273"/>
    </location>
</feature>
<dbReference type="GO" id="GO:0005524">
    <property type="term" value="F:ATP binding"/>
    <property type="evidence" value="ECO:0007669"/>
    <property type="project" value="UniProtKB-KW"/>
</dbReference>
<feature type="compositionally biased region" description="Basic residues" evidence="1">
    <location>
        <begin position="202"/>
        <end position="227"/>
    </location>
</feature>
<feature type="non-terminal residue" evidence="2">
    <location>
        <position position="1"/>
    </location>
</feature>
<protein>
    <submittedName>
        <fullName evidence="2">D-xylose transport ATP-binding protein XylG</fullName>
    </submittedName>
</protein>
<accession>A0A6J4H3D1</accession>
<feature type="region of interest" description="Disordered" evidence="1">
    <location>
        <begin position="1"/>
        <end position="145"/>
    </location>
</feature>